<dbReference type="Pfam" id="PF00125">
    <property type="entry name" value="Histone"/>
    <property type="match status" value="1"/>
</dbReference>
<dbReference type="GO" id="GO:0030527">
    <property type="term" value="F:structural constituent of chromatin"/>
    <property type="evidence" value="ECO:0007669"/>
    <property type="project" value="InterPro"/>
</dbReference>
<sequence>MAQNNSTAVMDVDTVEKEKKMKVKKSEMLKLNKFIYEVLKKVHPDIAISAGAVELMNTILTDMMLKLAQKASKHNKIRHKNSPLVEPDISAAVREVFPEDMAGLALLSALKSVIRMNVEDICHGITKIYHLGYRGFYFTPTLLQTSRGCFDLCKIVGAIKNQAFSQVRPAPSLCGAARYHPVRFHIGLSSCIMLQLVFGVFFQLGVVNRAMFGCLYCAYHLIFLFALGHLKPNQKGLIFFNIAKTGALPVGFGNECVYGFAVFSAPAASWGLLGFRLHVNMFFNLSI</sequence>
<evidence type="ECO:0000256" key="3">
    <source>
        <dbReference type="SAM" id="Phobius"/>
    </source>
</evidence>
<comment type="similarity">
    <text evidence="2">Belongs to the histone H2B family.</text>
</comment>
<dbReference type="GO" id="GO:0000786">
    <property type="term" value="C:nucleosome"/>
    <property type="evidence" value="ECO:0007669"/>
    <property type="project" value="InterPro"/>
</dbReference>
<organism evidence="5 7">
    <name type="scientific">Medicago truncatula</name>
    <name type="common">Barrel medic</name>
    <name type="synonym">Medicago tribuloides</name>
    <dbReference type="NCBI Taxonomy" id="3880"/>
    <lineage>
        <taxon>Eukaryota</taxon>
        <taxon>Viridiplantae</taxon>
        <taxon>Streptophyta</taxon>
        <taxon>Embryophyta</taxon>
        <taxon>Tracheophyta</taxon>
        <taxon>Spermatophyta</taxon>
        <taxon>Magnoliopsida</taxon>
        <taxon>eudicotyledons</taxon>
        <taxon>Gunneridae</taxon>
        <taxon>Pentapetalae</taxon>
        <taxon>rosids</taxon>
        <taxon>fabids</taxon>
        <taxon>Fabales</taxon>
        <taxon>Fabaceae</taxon>
        <taxon>Papilionoideae</taxon>
        <taxon>50 kb inversion clade</taxon>
        <taxon>NPAAA clade</taxon>
        <taxon>Hologalegina</taxon>
        <taxon>IRL clade</taxon>
        <taxon>Trifolieae</taxon>
        <taxon>Medicago</taxon>
    </lineage>
</organism>
<proteinExistence type="inferred from homology"/>
<reference evidence="5 7" key="2">
    <citation type="journal article" date="2014" name="BMC Genomics">
        <title>An improved genome release (version Mt4.0) for the model legume Medicago truncatula.</title>
        <authorList>
            <person name="Tang H."/>
            <person name="Krishnakumar V."/>
            <person name="Bidwell S."/>
            <person name="Rosen B."/>
            <person name="Chan A."/>
            <person name="Zhou S."/>
            <person name="Gentzbittel L."/>
            <person name="Childs K.L."/>
            <person name="Yandell M."/>
            <person name="Gundlach H."/>
            <person name="Mayer K.F."/>
            <person name="Schwartz D.C."/>
            <person name="Town C.D."/>
        </authorList>
    </citation>
    <scope>GENOME REANNOTATION</scope>
    <source>
        <strain evidence="5">A17</strain>
        <strain evidence="6 7">cv. Jemalong A17</strain>
    </source>
</reference>
<feature type="transmembrane region" description="Helical" evidence="3">
    <location>
        <begin position="210"/>
        <end position="230"/>
    </location>
</feature>
<comment type="function">
    <text evidence="1">Core component of nucleosome. Nucleosomes wrap and compact DNA into chromatin, limiting DNA accessibility to the cellular machineries which require DNA as a template. Histones thereby play a central role in transcription regulation, DNA repair, DNA replication and chromosomal stability. DNA accessibility is regulated via a complex set of post-translational modifications of histones, also called histone code, and nucleosome remodeling.</text>
</comment>
<evidence type="ECO:0000313" key="5">
    <source>
        <dbReference type="EMBL" id="KEH32646.1"/>
    </source>
</evidence>
<evidence type="ECO:0000256" key="1">
    <source>
        <dbReference type="ARBA" id="ARBA00002001"/>
    </source>
</evidence>
<dbReference type="InterPro" id="IPR009072">
    <property type="entry name" value="Histone-fold"/>
</dbReference>
<accession>A0A072UTG5</accession>
<name>A0A072UTG5_MEDTR</name>
<dbReference type="STRING" id="3880.A0A072UTG5"/>
<dbReference type="EMBL" id="CM001220">
    <property type="protein sequence ID" value="KEH32646.1"/>
    <property type="molecule type" value="Genomic_DNA"/>
</dbReference>
<dbReference type="Proteomes" id="UP000002051">
    <property type="component" value="Chromosome 4"/>
</dbReference>
<keyword evidence="7" id="KW-1185">Reference proteome</keyword>
<dbReference type="InterPro" id="IPR000558">
    <property type="entry name" value="Histone_H2B"/>
</dbReference>
<evidence type="ECO:0000313" key="7">
    <source>
        <dbReference type="Proteomes" id="UP000002051"/>
    </source>
</evidence>
<dbReference type="PANTHER" id="PTHR23428">
    <property type="entry name" value="HISTONE H2B"/>
    <property type="match status" value="1"/>
</dbReference>
<keyword evidence="3" id="KW-0472">Membrane</keyword>
<dbReference type="HOGENOM" id="CLU_971013_0_0_1"/>
<dbReference type="GO" id="GO:0003677">
    <property type="term" value="F:DNA binding"/>
    <property type="evidence" value="ECO:0000318"/>
    <property type="project" value="GO_Central"/>
</dbReference>
<dbReference type="EnsemblPlants" id="KEH32646">
    <property type="protein sequence ID" value="KEH32646"/>
    <property type="gene ID" value="MTR_4g132367"/>
</dbReference>
<dbReference type="SUPFAM" id="SSF47113">
    <property type="entry name" value="Histone-fold"/>
    <property type="match status" value="1"/>
</dbReference>
<gene>
    <name evidence="5" type="ordered locus">MTR_4g132367</name>
</gene>
<evidence type="ECO:0000313" key="6">
    <source>
        <dbReference type="EnsemblPlants" id="KEH32646"/>
    </source>
</evidence>
<dbReference type="PRINTS" id="PR00621">
    <property type="entry name" value="HISTONEH2B"/>
</dbReference>
<keyword evidence="3" id="KW-0812">Transmembrane</keyword>
<evidence type="ECO:0000256" key="2">
    <source>
        <dbReference type="ARBA" id="ARBA00006846"/>
    </source>
</evidence>
<dbReference type="Gene3D" id="1.10.20.10">
    <property type="entry name" value="Histone, subunit A"/>
    <property type="match status" value="1"/>
</dbReference>
<feature type="domain" description="Core Histone H2A/H2B/H3" evidence="4">
    <location>
        <begin position="16"/>
        <end position="94"/>
    </location>
</feature>
<keyword evidence="3" id="KW-1133">Transmembrane helix</keyword>
<reference evidence="6" key="3">
    <citation type="submission" date="2015-04" db="UniProtKB">
        <authorList>
            <consortium name="EnsemblPlants"/>
        </authorList>
    </citation>
    <scope>IDENTIFICATION</scope>
    <source>
        <strain evidence="6">cv. Jemalong A17</strain>
    </source>
</reference>
<dbReference type="AlphaFoldDB" id="A0A072UTG5"/>
<dbReference type="GO" id="GO:0046982">
    <property type="term" value="F:protein heterodimerization activity"/>
    <property type="evidence" value="ECO:0007669"/>
    <property type="project" value="InterPro"/>
</dbReference>
<evidence type="ECO:0000259" key="4">
    <source>
        <dbReference type="Pfam" id="PF00125"/>
    </source>
</evidence>
<feature type="transmembrane region" description="Helical" evidence="3">
    <location>
        <begin position="186"/>
        <end position="204"/>
    </location>
</feature>
<protein>
    <submittedName>
        <fullName evidence="5">Histone H2B.1-like protein</fullName>
    </submittedName>
</protein>
<dbReference type="InterPro" id="IPR007125">
    <property type="entry name" value="H2A/H2B/H3"/>
</dbReference>
<dbReference type="SMART" id="SM00427">
    <property type="entry name" value="H2B"/>
    <property type="match status" value="1"/>
</dbReference>
<reference evidence="5 7" key="1">
    <citation type="journal article" date="2011" name="Nature">
        <title>The Medicago genome provides insight into the evolution of rhizobial symbioses.</title>
        <authorList>
            <person name="Young N.D."/>
            <person name="Debelle F."/>
            <person name="Oldroyd G.E."/>
            <person name="Geurts R."/>
            <person name="Cannon S.B."/>
            <person name="Udvardi M.K."/>
            <person name="Benedito V.A."/>
            <person name="Mayer K.F."/>
            <person name="Gouzy J."/>
            <person name="Schoof H."/>
            <person name="Van de Peer Y."/>
            <person name="Proost S."/>
            <person name="Cook D.R."/>
            <person name="Meyers B.C."/>
            <person name="Spannagl M."/>
            <person name="Cheung F."/>
            <person name="De Mita S."/>
            <person name="Krishnakumar V."/>
            <person name="Gundlach H."/>
            <person name="Zhou S."/>
            <person name="Mudge J."/>
            <person name="Bharti A.K."/>
            <person name="Murray J.D."/>
            <person name="Naoumkina M.A."/>
            <person name="Rosen B."/>
            <person name="Silverstein K.A."/>
            <person name="Tang H."/>
            <person name="Rombauts S."/>
            <person name="Zhao P.X."/>
            <person name="Zhou P."/>
            <person name="Barbe V."/>
            <person name="Bardou P."/>
            <person name="Bechner M."/>
            <person name="Bellec A."/>
            <person name="Berger A."/>
            <person name="Berges H."/>
            <person name="Bidwell S."/>
            <person name="Bisseling T."/>
            <person name="Choisne N."/>
            <person name="Couloux A."/>
            <person name="Denny R."/>
            <person name="Deshpande S."/>
            <person name="Dai X."/>
            <person name="Doyle J.J."/>
            <person name="Dudez A.M."/>
            <person name="Farmer A.D."/>
            <person name="Fouteau S."/>
            <person name="Franken C."/>
            <person name="Gibelin C."/>
            <person name="Gish J."/>
            <person name="Goldstein S."/>
            <person name="Gonzalez A.J."/>
            <person name="Green P.J."/>
            <person name="Hallab A."/>
            <person name="Hartog M."/>
            <person name="Hua A."/>
            <person name="Humphray S.J."/>
            <person name="Jeong D.H."/>
            <person name="Jing Y."/>
            <person name="Jocker A."/>
            <person name="Kenton S.M."/>
            <person name="Kim D.J."/>
            <person name="Klee K."/>
            <person name="Lai H."/>
            <person name="Lang C."/>
            <person name="Lin S."/>
            <person name="Macmil S.L."/>
            <person name="Magdelenat G."/>
            <person name="Matthews L."/>
            <person name="McCorrison J."/>
            <person name="Monaghan E.L."/>
            <person name="Mun J.H."/>
            <person name="Najar F.Z."/>
            <person name="Nicholson C."/>
            <person name="Noirot C."/>
            <person name="O'Bleness M."/>
            <person name="Paule C.R."/>
            <person name="Poulain J."/>
            <person name="Prion F."/>
            <person name="Qin B."/>
            <person name="Qu C."/>
            <person name="Retzel E.F."/>
            <person name="Riddle C."/>
            <person name="Sallet E."/>
            <person name="Samain S."/>
            <person name="Samson N."/>
            <person name="Sanders I."/>
            <person name="Saurat O."/>
            <person name="Scarpelli C."/>
            <person name="Schiex T."/>
            <person name="Segurens B."/>
            <person name="Severin A.J."/>
            <person name="Sherrier D.J."/>
            <person name="Shi R."/>
            <person name="Sims S."/>
            <person name="Singer S.R."/>
            <person name="Sinharoy S."/>
            <person name="Sterck L."/>
            <person name="Viollet A."/>
            <person name="Wang B.B."/>
            <person name="Wang K."/>
            <person name="Wang M."/>
            <person name="Wang X."/>
            <person name="Warfsmann J."/>
            <person name="Weissenbach J."/>
            <person name="White D.D."/>
            <person name="White J.D."/>
            <person name="Wiley G.B."/>
            <person name="Wincker P."/>
            <person name="Xing Y."/>
            <person name="Yang L."/>
            <person name="Yao Z."/>
            <person name="Ying F."/>
            <person name="Zhai J."/>
            <person name="Zhou L."/>
            <person name="Zuber A."/>
            <person name="Denarie J."/>
            <person name="Dixon R.A."/>
            <person name="May G.D."/>
            <person name="Schwartz D.C."/>
            <person name="Rogers J."/>
            <person name="Quetier F."/>
            <person name="Town C.D."/>
            <person name="Roe B.A."/>
        </authorList>
    </citation>
    <scope>NUCLEOTIDE SEQUENCE [LARGE SCALE GENOMIC DNA]</scope>
    <source>
        <strain evidence="5">A17</strain>
        <strain evidence="6 7">cv. Jemalong A17</strain>
    </source>
</reference>